<dbReference type="AlphaFoldDB" id="A0A6C0FV20"/>
<evidence type="ECO:0000313" key="2">
    <source>
        <dbReference type="Proteomes" id="UP000476064"/>
    </source>
</evidence>
<dbReference type="RefSeq" id="WP_162355948.1">
    <property type="nucleotide sequence ID" value="NZ_CP048209.1"/>
</dbReference>
<protein>
    <submittedName>
        <fullName evidence="1">Uncharacterized protein</fullName>
    </submittedName>
</protein>
<organism evidence="1 2">
    <name type="scientific">Paenibacillus lycopersici</name>
    <dbReference type="NCBI Taxonomy" id="2704462"/>
    <lineage>
        <taxon>Bacteria</taxon>
        <taxon>Bacillati</taxon>
        <taxon>Bacillota</taxon>
        <taxon>Bacilli</taxon>
        <taxon>Bacillales</taxon>
        <taxon>Paenibacillaceae</taxon>
        <taxon>Paenibacillus</taxon>
    </lineage>
</organism>
<dbReference type="KEGG" id="plyc:GXP70_07910"/>
<accession>A0A6C0FV20</accession>
<proteinExistence type="predicted"/>
<dbReference type="Proteomes" id="UP000476064">
    <property type="component" value="Chromosome"/>
</dbReference>
<gene>
    <name evidence="1" type="ORF">GXP70_07910</name>
</gene>
<sequence>MEVAFGKPILNTARAELFKSALIDHEQVIKDVCIDCNSKLSIYDDAGKILALEINKTYSPPDSILSVNKNMIGWIYKTHLNHLRIIADRETGEYYKVIPRIYKSLIKNSQIPQYSFPLYFQGWNGLSYFWDINDERKIPYFSYRSVRYPDIDIIISNFRIKWLDTFMVFPRNLNYLDFERRLSETLKTIKHQFRIAPDLHTPFSNLIVFKNLLTTNEILENIRKID</sequence>
<dbReference type="EMBL" id="CP048209">
    <property type="protein sequence ID" value="QHT59882.1"/>
    <property type="molecule type" value="Genomic_DNA"/>
</dbReference>
<evidence type="ECO:0000313" key="1">
    <source>
        <dbReference type="EMBL" id="QHT59882.1"/>
    </source>
</evidence>
<reference evidence="1 2" key="1">
    <citation type="submission" date="2020-01" db="EMBL/GenBank/DDBJ databases">
        <title>Paenibacillus sp. nov., isolated from tomato rhizosphere.</title>
        <authorList>
            <person name="Weon H.-Y."/>
            <person name="Lee S.A."/>
        </authorList>
    </citation>
    <scope>NUCLEOTIDE SEQUENCE [LARGE SCALE GENOMIC DNA]</scope>
    <source>
        <strain evidence="1 2">12200R-189</strain>
    </source>
</reference>
<keyword evidence="2" id="KW-1185">Reference proteome</keyword>
<name>A0A6C0FV20_9BACL</name>